<dbReference type="Proteomes" id="UP000006281">
    <property type="component" value="Chromosome"/>
</dbReference>
<dbReference type="InterPro" id="IPR009351">
    <property type="entry name" value="AlkZ-like"/>
</dbReference>
<dbReference type="eggNOG" id="COG3214">
    <property type="taxonomic scope" value="Bacteria"/>
</dbReference>
<dbReference type="AlphaFoldDB" id="K0K4Q5"/>
<proteinExistence type="predicted"/>
<sequence length="361" mass="39427">MNVVARRMARHALTVPGTTPAEVVRAMCGAHAQVMSAAELSIGLRIPGITRDQVRDALWVDRALVKTRGPRGTVHLLPTEDLPMWLGAQEPLLERTSVLTDPQVDEVVAAIADALRDAELTADELTDEVVARLGPWAGERVMEAFQDKWPRWMAAMVPATYRGAMCFAPNKGRKTAYTSPQRWLPGVAPDPEGPVRLLHRYLHAYGPATPAHFARWLSAPQRWVNDVFARADVEEVPGGFVVRDDVEWSDEPPRGVLLLPYFDAFVVGSHPRADLFPGAAWERALNRGQAGNYPVLLVDGVVAGVWHQKRSGSRITVTVEALVGLTAGQRRGLDAAVERVGEFLEGRPELVLGPVTAGPHA</sequence>
<dbReference type="EMBL" id="HE804045">
    <property type="protein sequence ID" value="CCH31508.1"/>
    <property type="molecule type" value="Genomic_DNA"/>
</dbReference>
<name>K0K4Q5_SACES</name>
<evidence type="ECO:0008006" key="3">
    <source>
        <dbReference type="Google" id="ProtNLM"/>
    </source>
</evidence>
<keyword evidence="2" id="KW-1185">Reference proteome</keyword>
<dbReference type="STRING" id="1179773.BN6_42210"/>
<dbReference type="PANTHER" id="PTHR38479">
    <property type="entry name" value="LMO0824 PROTEIN"/>
    <property type="match status" value="1"/>
</dbReference>
<evidence type="ECO:0000313" key="2">
    <source>
        <dbReference type="Proteomes" id="UP000006281"/>
    </source>
</evidence>
<protein>
    <recommendedName>
        <fullName evidence="3">Winged helix DNA-binding domain-containing protein</fullName>
    </recommendedName>
</protein>
<evidence type="ECO:0000313" key="1">
    <source>
        <dbReference type="EMBL" id="CCH31508.1"/>
    </source>
</evidence>
<dbReference type="Pfam" id="PF06224">
    <property type="entry name" value="AlkZ-like"/>
    <property type="match status" value="1"/>
</dbReference>
<accession>K0K4Q5</accession>
<organism evidence="1 2">
    <name type="scientific">Saccharothrix espanaensis (strain ATCC 51144 / DSM 44229 / JCM 9112 / NBRC 15066 / NRRL 15764)</name>
    <dbReference type="NCBI Taxonomy" id="1179773"/>
    <lineage>
        <taxon>Bacteria</taxon>
        <taxon>Bacillati</taxon>
        <taxon>Actinomycetota</taxon>
        <taxon>Actinomycetes</taxon>
        <taxon>Pseudonocardiales</taxon>
        <taxon>Pseudonocardiaceae</taxon>
        <taxon>Saccharothrix</taxon>
    </lineage>
</organism>
<dbReference type="PANTHER" id="PTHR38479:SF2">
    <property type="entry name" value="WINGED HELIX DNA-BINDING DOMAIN-CONTAINING PROTEIN"/>
    <property type="match status" value="1"/>
</dbReference>
<dbReference type="KEGG" id="sesp:BN6_42210"/>
<dbReference type="HOGENOM" id="CLU_047003_0_1_11"/>
<gene>
    <name evidence="1" type="ordered locus">BN6_42210</name>
</gene>
<dbReference type="PATRIC" id="fig|1179773.3.peg.4225"/>
<reference evidence="1 2" key="1">
    <citation type="journal article" date="2012" name="BMC Genomics">
        <title>Complete genome sequence of Saccharothrix espanaensis DSM 44229T and comparison to the other completely sequenced Pseudonocardiaceae.</title>
        <authorList>
            <person name="Strobel T."/>
            <person name="Al-Dilaimi A."/>
            <person name="Blom J."/>
            <person name="Gessner A."/>
            <person name="Kalinowski J."/>
            <person name="Luzhetska M."/>
            <person name="Puhler A."/>
            <person name="Szczepanowski R."/>
            <person name="Bechthold A."/>
            <person name="Ruckert C."/>
        </authorList>
    </citation>
    <scope>NUCLEOTIDE SEQUENCE [LARGE SCALE GENOMIC DNA]</scope>
    <source>
        <strain evidence="2">ATCC 51144 / DSM 44229 / JCM 9112 / NBRC 15066 / NRRL 15764</strain>
    </source>
</reference>
<dbReference type="RefSeq" id="WP_015101620.1">
    <property type="nucleotide sequence ID" value="NC_019673.1"/>
</dbReference>